<sequence>MEVDDSKHLYEVDQYDGKDDFPQRQITTLQIHDSVPVGRKGLFCIIGIQVFIILILIILLGINGVTLSQLNTDECANTGASTAGVAGTATSDTTDQILNLTRELVKQRSDDFKMSQNLFQVLANNTNMLQGLNDSISQVSQQLGSKVDGMRSVVDEHLVDTLKADLQYYASPDVTLTLE</sequence>
<dbReference type="EnsemblMetazoa" id="Aqu2.1.02582_001">
    <property type="protein sequence ID" value="Aqu2.1.02582_001"/>
    <property type="gene ID" value="Aqu2.1.02582"/>
</dbReference>
<keyword evidence="1" id="KW-1133">Transmembrane helix</keyword>
<accession>A0A1X7SKK3</accession>
<dbReference type="AlphaFoldDB" id="A0A1X7SKK3"/>
<reference evidence="2" key="1">
    <citation type="submission" date="2017-05" db="UniProtKB">
        <authorList>
            <consortium name="EnsemblMetazoa"/>
        </authorList>
    </citation>
    <scope>IDENTIFICATION</scope>
</reference>
<organism evidence="2">
    <name type="scientific">Amphimedon queenslandica</name>
    <name type="common">Sponge</name>
    <dbReference type="NCBI Taxonomy" id="400682"/>
    <lineage>
        <taxon>Eukaryota</taxon>
        <taxon>Metazoa</taxon>
        <taxon>Porifera</taxon>
        <taxon>Demospongiae</taxon>
        <taxon>Heteroscleromorpha</taxon>
        <taxon>Haplosclerida</taxon>
        <taxon>Niphatidae</taxon>
        <taxon>Amphimedon</taxon>
    </lineage>
</organism>
<keyword evidence="1" id="KW-0812">Transmembrane</keyword>
<protein>
    <submittedName>
        <fullName evidence="2">Uncharacterized protein</fullName>
    </submittedName>
</protein>
<name>A0A1X7SKK3_AMPQE</name>
<dbReference type="OrthoDB" id="5971203at2759"/>
<evidence type="ECO:0000256" key="1">
    <source>
        <dbReference type="SAM" id="Phobius"/>
    </source>
</evidence>
<keyword evidence="1" id="KW-0472">Membrane</keyword>
<evidence type="ECO:0000313" key="2">
    <source>
        <dbReference type="EnsemblMetazoa" id="Aqu2.1.02582_001"/>
    </source>
</evidence>
<feature type="transmembrane region" description="Helical" evidence="1">
    <location>
        <begin position="42"/>
        <end position="62"/>
    </location>
</feature>
<proteinExistence type="predicted"/>
<dbReference type="InParanoid" id="A0A1X7SKK3"/>